<reference evidence="2" key="1">
    <citation type="submission" date="2022-12" db="EMBL/GenBank/DDBJ databases">
        <authorList>
            <person name="Mo P."/>
        </authorList>
    </citation>
    <scope>NUCLEOTIDE SEQUENCE [LARGE SCALE GENOMIC DNA]</scope>
    <source>
        <strain evidence="2">HUAS 3-15</strain>
    </source>
</reference>
<protein>
    <submittedName>
        <fullName evidence="1">Uncharacterized protein</fullName>
    </submittedName>
</protein>
<dbReference type="Pfam" id="PF21448">
    <property type="entry name" value="DNMK"/>
    <property type="match status" value="1"/>
</dbReference>
<keyword evidence="2" id="KW-1185">Reference proteome</keyword>
<sequence length="153" mass="17266">MASRGYTRVAFADPLKSLALSVNPLIRDGWRLAGIVRAYGWEQAKELSEVRRLLQQLGQSVRDLDPEFWIRQAVARIEAAPGPVVVTDCRYRNEAVALRRLNFTVIRVQRPPHGAELTGPQHVSETELDGYEADATLFNLGSLQDLWDRVDLL</sequence>
<dbReference type="InterPro" id="IPR027417">
    <property type="entry name" value="P-loop_NTPase"/>
</dbReference>
<dbReference type="InterPro" id="IPR048444">
    <property type="entry name" value="DNMK"/>
</dbReference>
<dbReference type="Gene3D" id="3.40.50.300">
    <property type="entry name" value="P-loop containing nucleotide triphosphate hydrolases"/>
    <property type="match status" value="1"/>
</dbReference>
<dbReference type="Proteomes" id="UP001212821">
    <property type="component" value="Chromosome"/>
</dbReference>
<evidence type="ECO:0000313" key="1">
    <source>
        <dbReference type="EMBL" id="WBP87032.1"/>
    </source>
</evidence>
<dbReference type="RefSeq" id="WP_270144117.1">
    <property type="nucleotide sequence ID" value="NZ_CP115450.1"/>
</dbReference>
<dbReference type="EMBL" id="CP115450">
    <property type="protein sequence ID" value="WBP87032.1"/>
    <property type="molecule type" value="Genomic_DNA"/>
</dbReference>
<evidence type="ECO:0000313" key="2">
    <source>
        <dbReference type="Proteomes" id="UP001212821"/>
    </source>
</evidence>
<name>A0ABY7Q2Z1_9ACTN</name>
<proteinExistence type="predicted"/>
<gene>
    <name evidence="1" type="ORF">O1G21_15060</name>
</gene>
<accession>A0ABY7Q2Z1</accession>
<organism evidence="1 2">
    <name type="scientific">Kitasatospora cathayae</name>
    <dbReference type="NCBI Taxonomy" id="3004092"/>
    <lineage>
        <taxon>Bacteria</taxon>
        <taxon>Bacillati</taxon>
        <taxon>Actinomycetota</taxon>
        <taxon>Actinomycetes</taxon>
        <taxon>Kitasatosporales</taxon>
        <taxon>Streptomycetaceae</taxon>
        <taxon>Kitasatospora</taxon>
    </lineage>
</organism>